<dbReference type="Pfam" id="PF13671">
    <property type="entry name" value="AAA_33"/>
    <property type="match status" value="1"/>
</dbReference>
<gene>
    <name evidence="2" type="ORF">INT45_009372</name>
</gene>
<dbReference type="NCBIfam" id="TIGR01664">
    <property type="entry name" value="DNA-3'-Pase"/>
    <property type="match status" value="1"/>
</dbReference>
<name>A0A8H7S877_9FUNG</name>
<dbReference type="SUPFAM" id="SSF52540">
    <property type="entry name" value="P-loop containing nucleoside triphosphate hydrolases"/>
    <property type="match status" value="1"/>
</dbReference>
<protein>
    <recommendedName>
        <fullName evidence="4">Bifunctional polynucleotide phosphatase/kinase</fullName>
    </recommendedName>
</protein>
<dbReference type="AlphaFoldDB" id="A0A8H7S877"/>
<comment type="caution">
    <text evidence="2">The sequence shown here is derived from an EMBL/GenBank/DDBJ whole genome shotgun (WGS) entry which is preliminary data.</text>
</comment>
<dbReference type="InterPro" id="IPR027417">
    <property type="entry name" value="P-loop_NTPase"/>
</dbReference>
<sequence length="417" mass="47951">MKRKLKDSQEEGKESSVNKRIHSFFQPDGEKKDMSLRWLQQIPSVLIARSKQYEPGRSNKIAAFDLDSTLIKTRSGRVYAKDSSDWQWWDTSVPGTVRRLYDEGYKIVIFSNQNGLNSSQRVKSFRTKVENIVNQLGVSIVFLAALEKDKYRKPMTGMWDWIENDPEDNGISIDKKQSFYVGDAAGREAGWKPKEKKDHSAVDRKFAENIQLSFYTPEEYFLNESKAEFTYGSFEPSKYSDSLPLFTPTSTPLIPTDKSQELIVCVGYPASGKSSFCKKYVVPHDYVYINQDTLKTREKCIKACQQALSEGKSAIVDNTNPEVSTRANYIRLAKNAKIPVRCFNFTADEYLANHNNYFRALHTKGGKSEPLSRIAYNTFKSKFQAPKKTEGFDEIKDINFVFEGTEEDKIAWKKWWT</sequence>
<dbReference type="PANTHER" id="PTHR12083">
    <property type="entry name" value="BIFUNCTIONAL POLYNUCLEOTIDE PHOSPHATASE/KINASE"/>
    <property type="match status" value="1"/>
</dbReference>
<dbReference type="SUPFAM" id="SSF56784">
    <property type="entry name" value="HAD-like"/>
    <property type="match status" value="1"/>
</dbReference>
<dbReference type="EMBL" id="JAEPRB010000052">
    <property type="protein sequence ID" value="KAG2223920.1"/>
    <property type="molecule type" value="Genomic_DNA"/>
</dbReference>
<dbReference type="NCBIfam" id="TIGR01662">
    <property type="entry name" value="HAD-SF-IIIA"/>
    <property type="match status" value="1"/>
</dbReference>
<keyword evidence="3" id="KW-1185">Reference proteome</keyword>
<feature type="compositionally biased region" description="Basic and acidic residues" evidence="1">
    <location>
        <begin position="1"/>
        <end position="17"/>
    </location>
</feature>
<dbReference type="GO" id="GO:0006281">
    <property type="term" value="P:DNA repair"/>
    <property type="evidence" value="ECO:0007669"/>
    <property type="project" value="TreeGrafter"/>
</dbReference>
<organism evidence="2 3">
    <name type="scientific">Circinella minor</name>
    <dbReference type="NCBI Taxonomy" id="1195481"/>
    <lineage>
        <taxon>Eukaryota</taxon>
        <taxon>Fungi</taxon>
        <taxon>Fungi incertae sedis</taxon>
        <taxon>Mucoromycota</taxon>
        <taxon>Mucoromycotina</taxon>
        <taxon>Mucoromycetes</taxon>
        <taxon>Mucorales</taxon>
        <taxon>Lichtheimiaceae</taxon>
        <taxon>Circinella</taxon>
    </lineage>
</organism>
<dbReference type="CDD" id="cd01625">
    <property type="entry name" value="HAD_PNP"/>
    <property type="match status" value="1"/>
</dbReference>
<dbReference type="Pfam" id="PF08645">
    <property type="entry name" value="PNK3P"/>
    <property type="match status" value="1"/>
</dbReference>
<dbReference type="InterPro" id="IPR036412">
    <property type="entry name" value="HAD-like_sf"/>
</dbReference>
<dbReference type="PANTHER" id="PTHR12083:SF9">
    <property type="entry name" value="BIFUNCTIONAL POLYNUCLEOTIDE PHOSPHATASE_KINASE"/>
    <property type="match status" value="1"/>
</dbReference>
<dbReference type="Gene3D" id="3.40.50.1000">
    <property type="entry name" value="HAD superfamily/HAD-like"/>
    <property type="match status" value="1"/>
</dbReference>
<dbReference type="InterPro" id="IPR023214">
    <property type="entry name" value="HAD_sf"/>
</dbReference>
<dbReference type="FunFam" id="3.40.50.1000:FF:000078">
    <property type="entry name" value="Bifunctional polynucleotide phosphatase/kinase"/>
    <property type="match status" value="1"/>
</dbReference>
<dbReference type="Proteomes" id="UP000646827">
    <property type="component" value="Unassembled WGS sequence"/>
</dbReference>
<evidence type="ECO:0000256" key="1">
    <source>
        <dbReference type="SAM" id="MobiDB-lite"/>
    </source>
</evidence>
<dbReference type="InterPro" id="IPR006551">
    <property type="entry name" value="Polynucleotide_phosphatase"/>
</dbReference>
<dbReference type="GO" id="GO:0046404">
    <property type="term" value="F:ATP-dependent polydeoxyribonucleotide 5'-hydroxyl-kinase activity"/>
    <property type="evidence" value="ECO:0007669"/>
    <property type="project" value="TreeGrafter"/>
</dbReference>
<accession>A0A8H7S877</accession>
<reference evidence="2 3" key="1">
    <citation type="submission" date="2020-12" db="EMBL/GenBank/DDBJ databases">
        <title>Metabolic potential, ecology and presence of endohyphal bacteria is reflected in genomic diversity of Mucoromycotina.</title>
        <authorList>
            <person name="Muszewska A."/>
            <person name="Okrasinska A."/>
            <person name="Steczkiewicz K."/>
            <person name="Drgas O."/>
            <person name="Orlowska M."/>
            <person name="Perlinska-Lenart U."/>
            <person name="Aleksandrzak-Piekarczyk T."/>
            <person name="Szatraj K."/>
            <person name="Zielenkiewicz U."/>
            <person name="Pilsyk S."/>
            <person name="Malc E."/>
            <person name="Mieczkowski P."/>
            <person name="Kruszewska J.S."/>
            <person name="Biernat P."/>
            <person name="Pawlowska J."/>
        </authorList>
    </citation>
    <scope>NUCLEOTIDE SEQUENCE [LARGE SCALE GENOMIC DNA]</scope>
    <source>
        <strain evidence="2 3">CBS 142.35</strain>
    </source>
</reference>
<dbReference type="InterPro" id="IPR013954">
    <property type="entry name" value="PNK3P"/>
</dbReference>
<evidence type="ECO:0000313" key="3">
    <source>
        <dbReference type="Proteomes" id="UP000646827"/>
    </source>
</evidence>
<dbReference type="InterPro" id="IPR006549">
    <property type="entry name" value="HAD-SF_hydro_IIIA"/>
</dbReference>
<dbReference type="GO" id="GO:0046403">
    <property type="term" value="F:polynucleotide 3'-phosphatase activity"/>
    <property type="evidence" value="ECO:0007669"/>
    <property type="project" value="TreeGrafter"/>
</dbReference>
<dbReference type="FunFam" id="3.40.50.300:FF:000737">
    <property type="entry name" value="Bifunctional polynucleotide phosphatase/kinase"/>
    <property type="match status" value="1"/>
</dbReference>
<feature type="region of interest" description="Disordered" evidence="1">
    <location>
        <begin position="1"/>
        <end position="28"/>
    </location>
</feature>
<dbReference type="GO" id="GO:0003690">
    <property type="term" value="F:double-stranded DNA binding"/>
    <property type="evidence" value="ECO:0007669"/>
    <property type="project" value="TreeGrafter"/>
</dbReference>
<dbReference type="Gene3D" id="3.40.50.300">
    <property type="entry name" value="P-loop containing nucleotide triphosphate hydrolases"/>
    <property type="match status" value="1"/>
</dbReference>
<dbReference type="OrthoDB" id="19045at2759"/>
<evidence type="ECO:0008006" key="4">
    <source>
        <dbReference type="Google" id="ProtNLM"/>
    </source>
</evidence>
<proteinExistence type="predicted"/>
<evidence type="ECO:0000313" key="2">
    <source>
        <dbReference type="EMBL" id="KAG2223920.1"/>
    </source>
</evidence>